<dbReference type="InterPro" id="IPR027539">
    <property type="entry name" value="Mdm10"/>
</dbReference>
<evidence type="ECO:0000256" key="5">
    <source>
        <dbReference type="ARBA" id="ARBA00023136"/>
    </source>
</evidence>
<dbReference type="Gene3D" id="2.40.160.10">
    <property type="entry name" value="Porin"/>
    <property type="match status" value="1"/>
</dbReference>
<dbReference type="HAMAP" id="MF_03102">
    <property type="entry name" value="Mdm10"/>
    <property type="match status" value="1"/>
</dbReference>
<dbReference type="AlphaFoldDB" id="A0A139H9Y2"/>
<comment type="subunit">
    <text evidence="6">Component of the ER-mitochondria encounter structure (ERMES) or MDM complex, composed of MMM1, MDM10, MDM12 and MDM34. Associates with the mitochondrial outer membrane sorting assembly machinery SAM(core) complex.</text>
</comment>
<feature type="domain" description="Rhodopsin" evidence="8">
    <location>
        <begin position="29"/>
        <end position="238"/>
    </location>
</feature>
<dbReference type="GO" id="GO:0001401">
    <property type="term" value="C:SAM complex"/>
    <property type="evidence" value="ECO:0007669"/>
    <property type="project" value="TreeGrafter"/>
</dbReference>
<feature type="transmembrane region" description="Helical" evidence="7">
    <location>
        <begin position="45"/>
        <end position="64"/>
    </location>
</feature>
<accession>A0A139H9Y2</accession>
<dbReference type="GO" id="GO:0070096">
    <property type="term" value="P:mitochondrial outer membrane translocase complex assembly"/>
    <property type="evidence" value="ECO:0007669"/>
    <property type="project" value="UniProtKB-UniRule"/>
</dbReference>
<gene>
    <name evidence="6" type="primary">MDM10</name>
    <name evidence="9" type="ORF">AC578_3030</name>
</gene>
<evidence type="ECO:0000313" key="10">
    <source>
        <dbReference type="Proteomes" id="UP000070133"/>
    </source>
</evidence>
<organism evidence="9 10">
    <name type="scientific">Pseudocercospora eumusae</name>
    <dbReference type="NCBI Taxonomy" id="321146"/>
    <lineage>
        <taxon>Eukaryota</taxon>
        <taxon>Fungi</taxon>
        <taxon>Dikarya</taxon>
        <taxon>Ascomycota</taxon>
        <taxon>Pezizomycotina</taxon>
        <taxon>Dothideomycetes</taxon>
        <taxon>Dothideomycetidae</taxon>
        <taxon>Mycosphaerellales</taxon>
        <taxon>Mycosphaerellaceae</taxon>
        <taxon>Pseudocercospora</taxon>
    </lineage>
</organism>
<dbReference type="PANTHER" id="PTHR28035:SF1">
    <property type="entry name" value="MITOCHONDRIAL DISTRIBUTION AND MORPHOLOGY PROTEIN 10"/>
    <property type="match status" value="1"/>
</dbReference>
<comment type="subcellular location">
    <subcellularLocation>
        <location evidence="6">Mitochondrion outer membrane</location>
        <topology evidence="6">Multi-pass membrane protein</topology>
    </subcellularLocation>
    <text evidence="6">The ERMES/MDM complex localizes to a few discrete foci (around 10 per single cell), that represent mitochondria-endoplasmic reticulum junctions. These foci are often found next to mtDNA nucleoids.</text>
</comment>
<dbReference type="GO" id="GO:0045040">
    <property type="term" value="P:protein insertion into mitochondrial outer membrane"/>
    <property type="evidence" value="ECO:0007669"/>
    <property type="project" value="UniProtKB-UniRule"/>
</dbReference>
<feature type="transmembrane region" description="Helical" evidence="7">
    <location>
        <begin position="12"/>
        <end position="33"/>
    </location>
</feature>
<dbReference type="Proteomes" id="UP000070133">
    <property type="component" value="Unassembled WGS sequence"/>
</dbReference>
<evidence type="ECO:0000256" key="7">
    <source>
        <dbReference type="SAM" id="Phobius"/>
    </source>
</evidence>
<evidence type="ECO:0000256" key="6">
    <source>
        <dbReference type="HAMAP-Rule" id="MF_03102"/>
    </source>
</evidence>
<dbReference type="PANTHER" id="PTHR28035">
    <property type="entry name" value="MITOCHONDRIAL DISTRIBUTION AND MORPHOLOGY PROTEIN 10"/>
    <property type="match status" value="1"/>
</dbReference>
<sequence length="678" mass="75420">MVLYGYASNEAVMAVTVAMTALALLFASLRMYARLAVTKNAGWDDAAISVALLASIATTITMIVQTSTGLGHHIWDVEKHELEAYLRLFWAMIIVYNISLTFTKLSILFQYLRIFPQKPFRIATFTVMGIVICYALWRFFSAIFTCVPVQAFWDHSIKDKYCQNRNALSMASTSLNMTTDIIIALLPLPVLNKLQLPKRQRFALMGVFALAGLVVIISILRLPSLHVLMTSKDTTYENPMAGDPNVNVKGFETLEVGAHCQDYEANTPSGKERQPLTCAQNEFSWPKMLDFMDYVQAAFYKRSRWNVDNSYASLTTTSHHILDFNIPSGIRLHVSSLSAPNFATSYTVASKGVVDGSLSFLYSSLGLRVASRSSDVPLSRLVRGYRHLQELSRADEAGSETSTAGEKLGRKDAVLYGRLYLPSSTLEALYLRRINATRLLRLNAVSDSSLPSGGTILAVLQNDYGKYSTEYLYSTDSALLGVRGLYNFGYDPRFSEHQPSTRAPAHPWDHQNGRLSLGAEAYFSPLNKSGGISTGLRFTTLPIHSGFPYTMALTVNPLMGGLSSSYAVKAGPNLALCSRFDFNFYSYESDVVVGMELWQRRQASPEVSWAEQKLRPGWTKHDDDVTGVLKARMDNHGRLGLLWECRFKELLLSLGAGFDLRQKESMIGRVGVEVSYSS</sequence>
<comment type="caution">
    <text evidence="9">The sequence shown here is derived from an EMBL/GenBank/DDBJ whole genome shotgun (WGS) entry which is preliminary data.</text>
</comment>
<keyword evidence="10" id="KW-1185">Reference proteome</keyword>
<dbReference type="InterPro" id="IPR049326">
    <property type="entry name" value="Rhodopsin_dom_fungi"/>
</dbReference>
<evidence type="ECO:0000256" key="3">
    <source>
        <dbReference type="ARBA" id="ARBA00022787"/>
    </source>
</evidence>
<evidence type="ECO:0000256" key="1">
    <source>
        <dbReference type="ARBA" id="ARBA00022452"/>
    </source>
</evidence>
<evidence type="ECO:0000256" key="4">
    <source>
        <dbReference type="ARBA" id="ARBA00023128"/>
    </source>
</evidence>
<comment type="function">
    <text evidence="6">Component of the ERMES/MDM complex, which serves as a molecular tether to connect the endoplasmic reticulum and mitochondria. Components of this complex are involved in the control of mitochondrial shape and protein biogenesis and may function in phospholipid exchange. MDM10 is involved in the late assembly steps of the general translocase of the mitochondrial outer membrane (TOM complex). Functions in the TOM40-specific route of the assembly of outer membrane beta-barrel proteins, including the association of TOM40 with the receptor TOM22 and small TOM proteins. Can associate with the SAM(core) complex as well as the MDM12-MMM1 complex, both involved in late steps of the major beta-barrel assembly pathway, that is responsible for biogenesis of all outer membrane beta-barrel proteins. May act as a switch that shuttles between both complexes and channels precursor proteins into the TOM40-specific pathway. Plays a role in mitochondrial morphology and in the inheritance of mitochondria.</text>
</comment>
<evidence type="ECO:0000313" key="9">
    <source>
        <dbReference type="EMBL" id="KXS99178.1"/>
    </source>
</evidence>
<feature type="transmembrane region" description="Helical" evidence="7">
    <location>
        <begin position="173"/>
        <end position="190"/>
    </location>
</feature>
<keyword evidence="7" id="KW-1133">Transmembrane helix</keyword>
<feature type="transmembrane region" description="Helical" evidence="7">
    <location>
        <begin position="84"/>
        <end position="102"/>
    </location>
</feature>
<dbReference type="InterPro" id="IPR023614">
    <property type="entry name" value="Porin_dom_sf"/>
</dbReference>
<dbReference type="Pfam" id="PF12519">
    <property type="entry name" value="MDM10"/>
    <property type="match status" value="2"/>
</dbReference>
<keyword evidence="2 6" id="KW-0812">Transmembrane</keyword>
<dbReference type="EMBL" id="LFZN01000097">
    <property type="protein sequence ID" value="KXS99178.1"/>
    <property type="molecule type" value="Genomic_DNA"/>
</dbReference>
<keyword evidence="1 6" id="KW-1134">Transmembrane beta strand</keyword>
<evidence type="ECO:0000256" key="2">
    <source>
        <dbReference type="ARBA" id="ARBA00022692"/>
    </source>
</evidence>
<dbReference type="Pfam" id="PF20684">
    <property type="entry name" value="Fung_rhodopsin"/>
    <property type="match status" value="1"/>
</dbReference>
<comment type="domain">
    <text evidence="6">Lacks alpha-helical transmembrane segments, suggesting that it resides in the membrane via beta-sheet conformations similar to those predicted for other outer membrane proteins and porin.</text>
</comment>
<reference evidence="9 10" key="1">
    <citation type="submission" date="2015-07" db="EMBL/GenBank/DDBJ databases">
        <title>Comparative genomics of the Sigatoka disease complex on banana suggests a link between parallel evolutionary changes in Pseudocercospora fijiensis and Pseudocercospora eumusae and increased virulence on the banana host.</title>
        <authorList>
            <person name="Chang T.-C."/>
            <person name="Salvucci A."/>
            <person name="Crous P.W."/>
            <person name="Stergiopoulos I."/>
        </authorList>
    </citation>
    <scope>NUCLEOTIDE SEQUENCE [LARGE SCALE GENOMIC DNA]</scope>
    <source>
        <strain evidence="9 10">CBS 114824</strain>
    </source>
</reference>
<dbReference type="STRING" id="321146.A0A139H9Y2"/>
<name>A0A139H9Y2_9PEZI</name>
<feature type="transmembrane region" description="Helical" evidence="7">
    <location>
        <begin position="202"/>
        <end position="222"/>
    </location>
</feature>
<evidence type="ECO:0000259" key="8">
    <source>
        <dbReference type="Pfam" id="PF20684"/>
    </source>
</evidence>
<proteinExistence type="inferred from homology"/>
<dbReference type="OrthoDB" id="2103793at2759"/>
<feature type="transmembrane region" description="Helical" evidence="7">
    <location>
        <begin position="122"/>
        <end position="153"/>
    </location>
</feature>
<comment type="similarity">
    <text evidence="6">Belongs to the MDM10 family.</text>
</comment>
<keyword evidence="3 6" id="KW-1000">Mitochondrion outer membrane</keyword>
<dbReference type="GO" id="GO:0051654">
    <property type="term" value="P:establishment of mitochondrion localization"/>
    <property type="evidence" value="ECO:0007669"/>
    <property type="project" value="TreeGrafter"/>
</dbReference>
<dbReference type="GO" id="GO:0032865">
    <property type="term" value="C:ERMES complex"/>
    <property type="evidence" value="ECO:0007669"/>
    <property type="project" value="UniProtKB-UniRule"/>
</dbReference>
<dbReference type="GO" id="GO:0015914">
    <property type="term" value="P:phospholipid transport"/>
    <property type="evidence" value="ECO:0007669"/>
    <property type="project" value="TreeGrafter"/>
</dbReference>
<keyword evidence="5 6" id="KW-0472">Membrane</keyword>
<protein>
    <recommendedName>
        <fullName evidence="6">Mitochondrial distribution and morphology protein 10</fullName>
    </recommendedName>
    <alternativeName>
        <fullName evidence="6">Mitochondrial inheritance component MDM10</fullName>
    </alternativeName>
</protein>
<keyword evidence="4 6" id="KW-0496">Mitochondrion</keyword>
<dbReference type="GO" id="GO:1990456">
    <property type="term" value="P:mitochondrion-endoplasmic reticulum membrane tethering"/>
    <property type="evidence" value="ECO:0007669"/>
    <property type="project" value="UniProtKB-UniRule"/>
</dbReference>